<gene>
    <name evidence="2" type="ORF">ABH15_09425</name>
</gene>
<evidence type="ECO:0000313" key="2">
    <source>
        <dbReference type="EMBL" id="RXE56323.1"/>
    </source>
</evidence>
<sequence length="180" mass="20729">MVKPLELTDSEMEMLYSQLVSIRNVEIDQFWRRFIILIGIQGVVFPIFIGSFSDIIGTKHDFVIFLAIVLGFLLSVIITLMVRSNAFWKRFWENKLIEFEETNNFKFRIFEKGHPPKKYVAENKSISSGYLSATDLAFALSVLFTLFWLVLLVYYSIKSNCFNDLAPINTTITSIASSNT</sequence>
<feature type="transmembrane region" description="Helical" evidence="1">
    <location>
        <begin position="34"/>
        <end position="56"/>
    </location>
</feature>
<evidence type="ECO:0000313" key="3">
    <source>
        <dbReference type="Proteomes" id="UP000290932"/>
    </source>
</evidence>
<evidence type="ECO:0000256" key="1">
    <source>
        <dbReference type="SAM" id="Phobius"/>
    </source>
</evidence>
<feature type="transmembrane region" description="Helical" evidence="1">
    <location>
        <begin position="136"/>
        <end position="157"/>
    </location>
</feature>
<dbReference type="AlphaFoldDB" id="A0A498H0Z5"/>
<keyword evidence="1" id="KW-0472">Membrane</keyword>
<keyword evidence="1" id="KW-1133">Transmembrane helix</keyword>
<accession>A0A498H0Z5</accession>
<keyword evidence="3" id="KW-1185">Reference proteome</keyword>
<proteinExistence type="predicted"/>
<name>A0A498H0Z5_9EURY</name>
<comment type="caution">
    <text evidence="2">The sequence shown here is derived from an EMBL/GenBank/DDBJ whole genome shotgun (WGS) entry which is preliminary data.</text>
</comment>
<protein>
    <submittedName>
        <fullName evidence="2">Uncharacterized protein</fullName>
    </submittedName>
</protein>
<feature type="transmembrane region" description="Helical" evidence="1">
    <location>
        <begin position="62"/>
        <end position="82"/>
    </location>
</feature>
<keyword evidence="1" id="KW-0812">Transmembrane</keyword>
<dbReference type="EMBL" id="LHQS01000002">
    <property type="protein sequence ID" value="RXE56323.1"/>
    <property type="molecule type" value="Genomic_DNA"/>
</dbReference>
<reference evidence="2 3" key="1">
    <citation type="journal article" date="2015" name="Int. J. Syst. Evol. Microbiol.">
        <title>Methanoculleus taiwanensis sp. nov., a methanogen isolated from deep marine sediment at the deformation front area near Taiwan.</title>
        <authorList>
            <person name="Weng C.Y."/>
            <person name="Chen S.C."/>
            <person name="Lai M.C."/>
            <person name="Wu S.Y."/>
            <person name="Lin S."/>
            <person name="Yang T.F."/>
            <person name="Chen P.C."/>
        </authorList>
    </citation>
    <scope>NUCLEOTIDE SEQUENCE [LARGE SCALE GENOMIC DNA]</scope>
    <source>
        <strain evidence="2 3">CYW4</strain>
    </source>
</reference>
<dbReference type="InterPro" id="IPR056918">
    <property type="entry name" value="8xMP"/>
</dbReference>
<dbReference type="Pfam" id="PF24838">
    <property type="entry name" value="8xMP"/>
    <property type="match status" value="1"/>
</dbReference>
<dbReference type="Proteomes" id="UP000290932">
    <property type="component" value="Unassembled WGS sequence"/>
</dbReference>
<organism evidence="2 3">
    <name type="scientific">Methanoculleus taiwanensis</name>
    <dbReference type="NCBI Taxonomy" id="1550565"/>
    <lineage>
        <taxon>Archaea</taxon>
        <taxon>Methanobacteriati</taxon>
        <taxon>Methanobacteriota</taxon>
        <taxon>Stenosarchaea group</taxon>
        <taxon>Methanomicrobia</taxon>
        <taxon>Methanomicrobiales</taxon>
        <taxon>Methanomicrobiaceae</taxon>
        <taxon>Methanoculleus</taxon>
    </lineage>
</organism>